<feature type="transmembrane region" description="Helical" evidence="10">
    <location>
        <begin position="274"/>
        <end position="291"/>
    </location>
</feature>
<dbReference type="AlphaFoldDB" id="A0A6B9CFW7"/>
<keyword evidence="5 10" id="KW-0552">Olfaction</keyword>
<name>A0A6B9CFW7_9DIPT</name>
<sequence length="391" mass="45264">MSGMKFRSDKLLAKYNKVISNYKKISKIISVDRLLDISGVPFKFNVFHVIEYSLMFHYFFSVIYILCTRFEDKMEVLRPLTLCPLAVQAVVKLTTIIKNKSLIKELNKWNRLLYGNAKGNWEKCLDTWLHRFKQVSTFHIIVHWVAIFLLYCFPLYGYFVLGVMVPFFEMVIPFVDDATIHGYFIALAFQLVLGVVVVSIMYSVDYIFILTLFTGTAIIDLVEEDCKALTFAIHNSIGIGDHHINDLLTTAIKRNQFMRRYLNKVCATFEDGSLIQLYCGGFTLCVCLFVAKMSEWFAVYFVAVSALYQISLYCLMGTMIEWKSNQLSIAVYNVPWHNLCISQQKEFRYFLQMSQSTMTVKLMGSLTLNVQTGMAILKSIYSLYILIDQMY</sequence>
<evidence type="ECO:0000256" key="4">
    <source>
        <dbReference type="ARBA" id="ARBA00022692"/>
    </source>
</evidence>
<feature type="transmembrane region" description="Helical" evidence="10">
    <location>
        <begin position="366"/>
        <end position="387"/>
    </location>
</feature>
<dbReference type="GO" id="GO:0005886">
    <property type="term" value="C:plasma membrane"/>
    <property type="evidence" value="ECO:0007669"/>
    <property type="project" value="UniProtKB-SubCell"/>
</dbReference>
<evidence type="ECO:0000256" key="9">
    <source>
        <dbReference type="ARBA" id="ARBA00023224"/>
    </source>
</evidence>
<keyword evidence="7 10" id="KW-0472">Membrane</keyword>
<comment type="subcellular location">
    <subcellularLocation>
        <location evidence="1 10">Cell membrane</location>
        <topology evidence="1 10">Multi-pass membrane protein</topology>
    </subcellularLocation>
</comment>
<proteinExistence type="evidence at transcript level"/>
<dbReference type="GO" id="GO:0005549">
    <property type="term" value="F:odorant binding"/>
    <property type="evidence" value="ECO:0007669"/>
    <property type="project" value="InterPro"/>
</dbReference>
<keyword evidence="4 10" id="KW-0812">Transmembrane</keyword>
<dbReference type="GO" id="GO:0007165">
    <property type="term" value="P:signal transduction"/>
    <property type="evidence" value="ECO:0007669"/>
    <property type="project" value="UniProtKB-KW"/>
</dbReference>
<evidence type="ECO:0000256" key="3">
    <source>
        <dbReference type="ARBA" id="ARBA00022606"/>
    </source>
</evidence>
<keyword evidence="2" id="KW-1003">Cell membrane</keyword>
<evidence type="ECO:0000256" key="7">
    <source>
        <dbReference type="ARBA" id="ARBA00023136"/>
    </source>
</evidence>
<evidence type="ECO:0000313" key="11">
    <source>
        <dbReference type="EMBL" id="QGW45426.1"/>
    </source>
</evidence>
<dbReference type="InterPro" id="IPR004117">
    <property type="entry name" value="7tm6_olfct_rcpt"/>
</dbReference>
<evidence type="ECO:0000256" key="5">
    <source>
        <dbReference type="ARBA" id="ARBA00022725"/>
    </source>
</evidence>
<reference evidence="11" key="1">
    <citation type="submission" date="2018-11" db="EMBL/GenBank/DDBJ databases">
        <authorList>
            <person name="Zhao Y."/>
            <person name="Mu W."/>
            <person name="Zhou C."/>
        </authorList>
    </citation>
    <scope>NUCLEOTIDE SEQUENCE</scope>
</reference>
<dbReference type="PANTHER" id="PTHR21137">
    <property type="entry name" value="ODORANT RECEPTOR"/>
    <property type="match status" value="1"/>
</dbReference>
<dbReference type="EMBL" id="MK249012">
    <property type="protein sequence ID" value="QGW45426.1"/>
    <property type="molecule type" value="mRNA"/>
</dbReference>
<protein>
    <recommendedName>
        <fullName evidence="10">Odorant receptor</fullName>
    </recommendedName>
</protein>
<evidence type="ECO:0000256" key="8">
    <source>
        <dbReference type="ARBA" id="ARBA00023170"/>
    </source>
</evidence>
<keyword evidence="6 10" id="KW-1133">Transmembrane helix</keyword>
<evidence type="ECO:0000256" key="6">
    <source>
        <dbReference type="ARBA" id="ARBA00022989"/>
    </source>
</evidence>
<dbReference type="GO" id="GO:0004984">
    <property type="term" value="F:olfactory receptor activity"/>
    <property type="evidence" value="ECO:0007669"/>
    <property type="project" value="InterPro"/>
</dbReference>
<feature type="transmembrane region" description="Helical" evidence="10">
    <location>
        <begin position="141"/>
        <end position="168"/>
    </location>
</feature>
<keyword evidence="8 10" id="KW-0675">Receptor</keyword>
<evidence type="ECO:0000256" key="1">
    <source>
        <dbReference type="ARBA" id="ARBA00004651"/>
    </source>
</evidence>
<keyword evidence="3 10" id="KW-0716">Sensory transduction</keyword>
<evidence type="ECO:0000256" key="10">
    <source>
        <dbReference type="RuleBase" id="RU351113"/>
    </source>
</evidence>
<feature type="transmembrane region" description="Helical" evidence="10">
    <location>
        <begin position="46"/>
        <end position="67"/>
    </location>
</feature>
<comment type="caution">
    <text evidence="10">Lacks conserved residue(s) required for the propagation of feature annotation.</text>
</comment>
<feature type="transmembrane region" description="Helical" evidence="10">
    <location>
        <begin position="297"/>
        <end position="316"/>
    </location>
</feature>
<feature type="transmembrane region" description="Helical" evidence="10">
    <location>
        <begin position="180"/>
        <end position="202"/>
    </location>
</feature>
<evidence type="ECO:0000256" key="2">
    <source>
        <dbReference type="ARBA" id="ARBA00022475"/>
    </source>
</evidence>
<keyword evidence="9 10" id="KW-0807">Transducer</keyword>
<comment type="similarity">
    <text evidence="10">Belongs to the insect chemoreceptor superfamily. Heteromeric odorant receptor channel (TC 1.A.69) family.</text>
</comment>
<dbReference type="Pfam" id="PF02949">
    <property type="entry name" value="7tm_6"/>
    <property type="match status" value="1"/>
</dbReference>
<organism evidence="11">
    <name type="scientific">Bradysia odoriphaga</name>
    <dbReference type="NCBI Taxonomy" id="1564500"/>
    <lineage>
        <taxon>Eukaryota</taxon>
        <taxon>Metazoa</taxon>
        <taxon>Ecdysozoa</taxon>
        <taxon>Arthropoda</taxon>
        <taxon>Hexapoda</taxon>
        <taxon>Insecta</taxon>
        <taxon>Pterygota</taxon>
        <taxon>Neoptera</taxon>
        <taxon>Endopterygota</taxon>
        <taxon>Diptera</taxon>
        <taxon>Nematocera</taxon>
        <taxon>Sciaroidea</taxon>
        <taxon>Sciaridae</taxon>
        <taxon>Bradysia</taxon>
    </lineage>
</organism>
<dbReference type="PANTHER" id="PTHR21137:SF35">
    <property type="entry name" value="ODORANT RECEPTOR 19A-RELATED"/>
    <property type="match status" value="1"/>
</dbReference>
<accession>A0A6B9CFW7</accession>